<name>A0ABS6FCA4_9FIRM</name>
<feature type="domain" description="HTH lysR-type" evidence="5">
    <location>
        <begin position="1"/>
        <end position="58"/>
    </location>
</feature>
<dbReference type="PROSITE" id="PS50931">
    <property type="entry name" value="HTH_LYSR"/>
    <property type="match status" value="1"/>
</dbReference>
<keyword evidence="3" id="KW-0238">DNA-binding</keyword>
<keyword evidence="4" id="KW-0804">Transcription</keyword>
<comment type="similarity">
    <text evidence="1">Belongs to the LysR transcriptional regulatory family.</text>
</comment>
<evidence type="ECO:0000256" key="2">
    <source>
        <dbReference type="ARBA" id="ARBA00023015"/>
    </source>
</evidence>
<dbReference type="Pfam" id="PF00126">
    <property type="entry name" value="HTH_1"/>
    <property type="match status" value="1"/>
</dbReference>
<reference evidence="6 7" key="1">
    <citation type="submission" date="2021-06" db="EMBL/GenBank/DDBJ databases">
        <authorList>
            <person name="Sun Q."/>
            <person name="Li D."/>
        </authorList>
    </citation>
    <scope>NUCLEOTIDE SEQUENCE [LARGE SCALE GENOMIC DNA]</scope>
    <source>
        <strain evidence="6 7">MSJ-2</strain>
    </source>
</reference>
<organism evidence="6 7">
    <name type="scientific">Dysosmobacter acutus</name>
    <dbReference type="NCBI Taxonomy" id="2841504"/>
    <lineage>
        <taxon>Bacteria</taxon>
        <taxon>Bacillati</taxon>
        <taxon>Bacillota</taxon>
        <taxon>Clostridia</taxon>
        <taxon>Eubacteriales</taxon>
        <taxon>Oscillospiraceae</taxon>
        <taxon>Dysosmobacter</taxon>
    </lineage>
</organism>
<keyword evidence="2" id="KW-0805">Transcription regulation</keyword>
<evidence type="ECO:0000256" key="4">
    <source>
        <dbReference type="ARBA" id="ARBA00023163"/>
    </source>
</evidence>
<dbReference type="RefSeq" id="WP_216632435.1">
    <property type="nucleotide sequence ID" value="NZ_JAHLQN010000001.1"/>
</dbReference>
<sequence>MNDRQLQYILEIAKEENLTAAAKNLYVSQPSLSNLLEHVESELGLRLFERRPGCMKLTAAGERYVAAARKIMGTMAQFERELVEIQDEERGRLTIGCSRKKSASIFPYIVPRLREKYPLYKFNLVEGSMEALAEMLTSGEIDVAFLYKDFKLSHIQSYTCSKEEVCIIAPIDFFSDKICPQENGIDILTDLSTLADKEFVLFKKGLSLRALADEIFRRCGISPVIALETESWQTCIAMVECGAFTLLPFSPLENEIYLRNRGGKLLYKPLIPEKNYYRILRACYREELVGSRILQDFLAICAAMEQSSARFGD</sequence>
<dbReference type="PANTHER" id="PTHR30346:SF9">
    <property type="entry name" value="LYSR FAMILY TRANSCRIPTIONAL REGULATOR"/>
    <property type="match status" value="1"/>
</dbReference>
<keyword evidence="7" id="KW-1185">Reference proteome</keyword>
<evidence type="ECO:0000259" key="5">
    <source>
        <dbReference type="PROSITE" id="PS50931"/>
    </source>
</evidence>
<dbReference type="PANTHER" id="PTHR30346">
    <property type="entry name" value="TRANSCRIPTIONAL DUAL REGULATOR HCAR-RELATED"/>
    <property type="match status" value="1"/>
</dbReference>
<dbReference type="Proteomes" id="UP000787672">
    <property type="component" value="Unassembled WGS sequence"/>
</dbReference>
<evidence type="ECO:0000313" key="7">
    <source>
        <dbReference type="Proteomes" id="UP000787672"/>
    </source>
</evidence>
<dbReference type="Pfam" id="PF03466">
    <property type="entry name" value="LysR_substrate"/>
    <property type="match status" value="1"/>
</dbReference>
<dbReference type="EMBL" id="JAHLQN010000001">
    <property type="protein sequence ID" value="MBU5627025.1"/>
    <property type="molecule type" value="Genomic_DNA"/>
</dbReference>
<accession>A0ABS6FCA4</accession>
<dbReference type="InterPro" id="IPR000847">
    <property type="entry name" value="LysR_HTH_N"/>
</dbReference>
<evidence type="ECO:0000313" key="6">
    <source>
        <dbReference type="EMBL" id="MBU5627025.1"/>
    </source>
</evidence>
<protein>
    <submittedName>
        <fullName evidence="6">LysR family transcriptional regulator</fullName>
    </submittedName>
</protein>
<dbReference type="InterPro" id="IPR005119">
    <property type="entry name" value="LysR_subst-bd"/>
</dbReference>
<comment type="caution">
    <text evidence="6">The sequence shown here is derived from an EMBL/GenBank/DDBJ whole genome shotgun (WGS) entry which is preliminary data.</text>
</comment>
<evidence type="ECO:0000256" key="1">
    <source>
        <dbReference type="ARBA" id="ARBA00009437"/>
    </source>
</evidence>
<proteinExistence type="inferred from homology"/>
<gene>
    <name evidence="6" type="ORF">KQI82_08910</name>
</gene>
<dbReference type="CDD" id="cd05466">
    <property type="entry name" value="PBP2_LTTR_substrate"/>
    <property type="match status" value="1"/>
</dbReference>
<evidence type="ECO:0000256" key="3">
    <source>
        <dbReference type="ARBA" id="ARBA00023125"/>
    </source>
</evidence>